<feature type="domain" description="C2H2-type" evidence="12">
    <location>
        <begin position="213"/>
        <end position="236"/>
    </location>
</feature>
<keyword evidence="3" id="KW-0677">Repeat</keyword>
<dbReference type="InterPro" id="IPR001909">
    <property type="entry name" value="KRAB"/>
</dbReference>
<dbReference type="InterPro" id="IPR036051">
    <property type="entry name" value="KRAB_dom_sf"/>
</dbReference>
<dbReference type="SUPFAM" id="SSF109640">
    <property type="entry name" value="KRAB domain (Kruppel-associated box)"/>
    <property type="match status" value="1"/>
</dbReference>
<reference evidence="14" key="1">
    <citation type="journal article" date="2022" name="bioRxiv">
        <title>Sequencing and chromosome-scale assembly of the giantPleurodeles waltlgenome.</title>
        <authorList>
            <person name="Brown T."/>
            <person name="Elewa A."/>
            <person name="Iarovenko S."/>
            <person name="Subramanian E."/>
            <person name="Araus A.J."/>
            <person name="Petzold A."/>
            <person name="Susuki M."/>
            <person name="Suzuki K.-i.T."/>
            <person name="Hayashi T."/>
            <person name="Toyoda A."/>
            <person name="Oliveira C."/>
            <person name="Osipova E."/>
            <person name="Leigh N.D."/>
            <person name="Simon A."/>
            <person name="Yun M.H."/>
        </authorList>
    </citation>
    <scope>NUCLEOTIDE SEQUENCE</scope>
    <source>
        <strain evidence="14">20211129_DDA</strain>
        <tissue evidence="14">Liver</tissue>
    </source>
</reference>
<dbReference type="SUPFAM" id="SSF57667">
    <property type="entry name" value="beta-beta-alpha zinc fingers"/>
    <property type="match status" value="1"/>
</dbReference>
<dbReference type="CDD" id="cd07765">
    <property type="entry name" value="KRAB_A-box"/>
    <property type="match status" value="1"/>
</dbReference>
<gene>
    <name evidence="14" type="ORF">NDU88_000245</name>
</gene>
<feature type="domain" description="KRAB" evidence="13">
    <location>
        <begin position="11"/>
        <end position="81"/>
    </location>
</feature>
<keyword evidence="9" id="KW-0539">Nucleus</keyword>
<evidence type="ECO:0000259" key="13">
    <source>
        <dbReference type="PROSITE" id="PS50805"/>
    </source>
</evidence>
<dbReference type="Pfam" id="PF01352">
    <property type="entry name" value="KRAB"/>
    <property type="match status" value="1"/>
</dbReference>
<keyword evidence="15" id="KW-1185">Reference proteome</keyword>
<dbReference type="GO" id="GO:0008270">
    <property type="term" value="F:zinc ion binding"/>
    <property type="evidence" value="ECO:0007669"/>
    <property type="project" value="UniProtKB-KW"/>
</dbReference>
<accession>A0AAV7VVX4</accession>
<evidence type="ECO:0000256" key="8">
    <source>
        <dbReference type="ARBA" id="ARBA00023163"/>
    </source>
</evidence>
<keyword evidence="5" id="KW-0862">Zinc</keyword>
<sequence length="269" mass="29487">MSRQDTDQGPVPTSAIAAYFPEEEWKLLHDWQKDLYRNVMNEIHQALLSLGPLIATSVLSLKAKGKELCVEDRPDSERTCIADHSLGGAEMAVMTPRDLMSVKKESATDPVEGQDSATTENMASSAGESTIITARISFNVKEEGDSCCMDLQDSQSGGNSPRAFPVFNTEPERSFIDHVKGMGGECSSSSDTGVNKPVISAKQLQANISDGPYSCKQCGRSFSHKRDIMNHHRIHAERVCQSASEFQPNQRTLVTALQLVKARPVEDRS</sequence>
<comment type="subcellular location">
    <subcellularLocation>
        <location evidence="1">Nucleus</location>
    </subcellularLocation>
</comment>
<evidence type="ECO:0000256" key="1">
    <source>
        <dbReference type="ARBA" id="ARBA00004123"/>
    </source>
</evidence>
<protein>
    <recommendedName>
        <fullName evidence="16">C2H2-type domain-containing protein</fullName>
    </recommendedName>
</protein>
<evidence type="ECO:0000256" key="10">
    <source>
        <dbReference type="PROSITE-ProRule" id="PRU00042"/>
    </source>
</evidence>
<evidence type="ECO:0000259" key="12">
    <source>
        <dbReference type="PROSITE" id="PS50157"/>
    </source>
</evidence>
<dbReference type="InterPro" id="IPR036236">
    <property type="entry name" value="Znf_C2H2_sf"/>
</dbReference>
<name>A0AAV7VVX4_PLEWA</name>
<dbReference type="GO" id="GO:0006355">
    <property type="term" value="P:regulation of DNA-templated transcription"/>
    <property type="evidence" value="ECO:0007669"/>
    <property type="project" value="InterPro"/>
</dbReference>
<comment type="caution">
    <text evidence="14">The sequence shown here is derived from an EMBL/GenBank/DDBJ whole genome shotgun (WGS) entry which is preliminary data.</text>
</comment>
<keyword evidence="2" id="KW-0479">Metal-binding</keyword>
<evidence type="ECO:0000256" key="5">
    <source>
        <dbReference type="ARBA" id="ARBA00022833"/>
    </source>
</evidence>
<keyword evidence="7" id="KW-0238">DNA-binding</keyword>
<proteinExistence type="predicted"/>
<dbReference type="PROSITE" id="PS50805">
    <property type="entry name" value="KRAB"/>
    <property type="match status" value="1"/>
</dbReference>
<evidence type="ECO:0008006" key="16">
    <source>
        <dbReference type="Google" id="ProtNLM"/>
    </source>
</evidence>
<evidence type="ECO:0000256" key="9">
    <source>
        <dbReference type="ARBA" id="ARBA00023242"/>
    </source>
</evidence>
<keyword evidence="6" id="KW-0805">Transcription regulation</keyword>
<dbReference type="AlphaFoldDB" id="A0AAV7VVX4"/>
<dbReference type="Gene3D" id="3.30.160.60">
    <property type="entry name" value="Classic Zinc Finger"/>
    <property type="match status" value="1"/>
</dbReference>
<dbReference type="PANTHER" id="PTHR23232">
    <property type="entry name" value="KRAB DOMAIN C2H2 ZINC FINGER"/>
    <property type="match status" value="1"/>
</dbReference>
<dbReference type="Gene3D" id="6.10.140.140">
    <property type="match status" value="1"/>
</dbReference>
<organism evidence="14 15">
    <name type="scientific">Pleurodeles waltl</name>
    <name type="common">Iberian ribbed newt</name>
    <dbReference type="NCBI Taxonomy" id="8319"/>
    <lineage>
        <taxon>Eukaryota</taxon>
        <taxon>Metazoa</taxon>
        <taxon>Chordata</taxon>
        <taxon>Craniata</taxon>
        <taxon>Vertebrata</taxon>
        <taxon>Euteleostomi</taxon>
        <taxon>Amphibia</taxon>
        <taxon>Batrachia</taxon>
        <taxon>Caudata</taxon>
        <taxon>Salamandroidea</taxon>
        <taxon>Salamandridae</taxon>
        <taxon>Pleurodelinae</taxon>
        <taxon>Pleurodeles</taxon>
    </lineage>
</organism>
<dbReference type="PROSITE" id="PS50157">
    <property type="entry name" value="ZINC_FINGER_C2H2_2"/>
    <property type="match status" value="1"/>
</dbReference>
<dbReference type="InterPro" id="IPR013087">
    <property type="entry name" value="Znf_C2H2_type"/>
</dbReference>
<evidence type="ECO:0000256" key="6">
    <source>
        <dbReference type="ARBA" id="ARBA00023015"/>
    </source>
</evidence>
<evidence type="ECO:0000256" key="11">
    <source>
        <dbReference type="SAM" id="MobiDB-lite"/>
    </source>
</evidence>
<dbReference type="GO" id="GO:0003677">
    <property type="term" value="F:DNA binding"/>
    <property type="evidence" value="ECO:0007669"/>
    <property type="project" value="UniProtKB-KW"/>
</dbReference>
<dbReference type="SMART" id="SM00349">
    <property type="entry name" value="KRAB"/>
    <property type="match status" value="1"/>
</dbReference>
<evidence type="ECO:0000313" key="15">
    <source>
        <dbReference type="Proteomes" id="UP001066276"/>
    </source>
</evidence>
<feature type="region of interest" description="Disordered" evidence="11">
    <location>
        <begin position="105"/>
        <end position="125"/>
    </location>
</feature>
<dbReference type="EMBL" id="JANPWB010000002">
    <property type="protein sequence ID" value="KAJ1204807.1"/>
    <property type="molecule type" value="Genomic_DNA"/>
</dbReference>
<evidence type="ECO:0000313" key="14">
    <source>
        <dbReference type="EMBL" id="KAJ1204807.1"/>
    </source>
</evidence>
<evidence type="ECO:0000256" key="7">
    <source>
        <dbReference type="ARBA" id="ARBA00023125"/>
    </source>
</evidence>
<dbReference type="InterPro" id="IPR050169">
    <property type="entry name" value="Krueppel_C2H2_ZnF"/>
</dbReference>
<evidence type="ECO:0000256" key="4">
    <source>
        <dbReference type="ARBA" id="ARBA00022771"/>
    </source>
</evidence>
<dbReference type="Proteomes" id="UP001066276">
    <property type="component" value="Chromosome 1_2"/>
</dbReference>
<dbReference type="PROSITE" id="PS00028">
    <property type="entry name" value="ZINC_FINGER_C2H2_1"/>
    <property type="match status" value="1"/>
</dbReference>
<dbReference type="GO" id="GO:0005634">
    <property type="term" value="C:nucleus"/>
    <property type="evidence" value="ECO:0007669"/>
    <property type="project" value="UniProtKB-SubCell"/>
</dbReference>
<feature type="compositionally biased region" description="Polar residues" evidence="11">
    <location>
        <begin position="115"/>
        <end position="125"/>
    </location>
</feature>
<evidence type="ECO:0000256" key="2">
    <source>
        <dbReference type="ARBA" id="ARBA00022723"/>
    </source>
</evidence>
<dbReference type="FunFam" id="3.30.160.60:FF:000087">
    <property type="entry name" value="Zinc finger protein 354B"/>
    <property type="match status" value="1"/>
</dbReference>
<keyword evidence="4 10" id="KW-0863">Zinc-finger</keyword>
<evidence type="ECO:0000256" key="3">
    <source>
        <dbReference type="ARBA" id="ARBA00022737"/>
    </source>
</evidence>
<dbReference type="PANTHER" id="PTHR23232:SF118">
    <property type="entry name" value="ZINC FINGER PROTEIN 746"/>
    <property type="match status" value="1"/>
</dbReference>
<keyword evidence="8" id="KW-0804">Transcription</keyword>